<proteinExistence type="predicted"/>
<gene>
    <name evidence="1" type="ORF">S01H4_19848</name>
</gene>
<accession>X0YSF6</accession>
<sequence>MMGMEKISDAILDKVRVEAQDIIKEAEEKASEEIRYIKT</sequence>
<organism evidence="1">
    <name type="scientific">marine sediment metagenome</name>
    <dbReference type="NCBI Taxonomy" id="412755"/>
    <lineage>
        <taxon>unclassified sequences</taxon>
        <taxon>metagenomes</taxon>
        <taxon>ecological metagenomes</taxon>
    </lineage>
</organism>
<name>X0YSF6_9ZZZZ</name>
<dbReference type="Gene3D" id="1.20.5.620">
    <property type="entry name" value="F1F0 ATP synthase subunit B, membrane domain"/>
    <property type="match status" value="1"/>
</dbReference>
<protein>
    <submittedName>
        <fullName evidence="1">Uncharacterized protein</fullName>
    </submittedName>
</protein>
<reference evidence="1" key="1">
    <citation type="journal article" date="2014" name="Front. Microbiol.">
        <title>High frequency of phylogenetically diverse reductive dehalogenase-homologous genes in deep subseafloor sedimentary metagenomes.</title>
        <authorList>
            <person name="Kawai M."/>
            <person name="Futagami T."/>
            <person name="Toyoda A."/>
            <person name="Takaki Y."/>
            <person name="Nishi S."/>
            <person name="Hori S."/>
            <person name="Arai W."/>
            <person name="Tsubouchi T."/>
            <person name="Morono Y."/>
            <person name="Uchiyama I."/>
            <person name="Ito T."/>
            <person name="Fujiyama A."/>
            <person name="Inagaki F."/>
            <person name="Takami H."/>
        </authorList>
    </citation>
    <scope>NUCLEOTIDE SEQUENCE</scope>
    <source>
        <strain evidence="1">Expedition CK06-06</strain>
    </source>
</reference>
<dbReference type="EMBL" id="BART01008880">
    <property type="protein sequence ID" value="GAG59404.1"/>
    <property type="molecule type" value="Genomic_DNA"/>
</dbReference>
<comment type="caution">
    <text evidence="1">The sequence shown here is derived from an EMBL/GenBank/DDBJ whole genome shotgun (WGS) entry which is preliminary data.</text>
</comment>
<evidence type="ECO:0000313" key="1">
    <source>
        <dbReference type="EMBL" id="GAG59404.1"/>
    </source>
</evidence>
<dbReference type="AlphaFoldDB" id="X0YSF6"/>